<dbReference type="CDD" id="cd00077">
    <property type="entry name" value="HDc"/>
    <property type="match status" value="1"/>
</dbReference>
<dbReference type="InterPro" id="IPR003607">
    <property type="entry name" value="HD/PDEase_dom"/>
</dbReference>
<proteinExistence type="inferred from homology"/>
<dbReference type="NCBIfam" id="TIGR00277">
    <property type="entry name" value="HDIG"/>
    <property type="match status" value="1"/>
</dbReference>
<dbReference type="GO" id="GO:0016779">
    <property type="term" value="F:nucleotidyltransferase activity"/>
    <property type="evidence" value="ECO:0007669"/>
    <property type="project" value="UniProtKB-KW"/>
</dbReference>
<evidence type="ECO:0000256" key="8">
    <source>
        <dbReference type="RuleBase" id="RU003953"/>
    </source>
</evidence>
<dbReference type="AlphaFoldDB" id="A0A1G2PK90"/>
<keyword evidence="6" id="KW-0547">Nucleotide-binding</keyword>
<dbReference type="Pfam" id="PF01966">
    <property type="entry name" value="HD"/>
    <property type="match status" value="1"/>
</dbReference>
<protein>
    <recommendedName>
        <fullName evidence="10">HD/PDEase domain-containing protein</fullName>
    </recommendedName>
</protein>
<name>A0A1G2PK90_9BACT</name>
<evidence type="ECO:0000256" key="4">
    <source>
        <dbReference type="ARBA" id="ARBA00022695"/>
    </source>
</evidence>
<keyword evidence="9" id="KW-0175">Coiled coil</keyword>
<dbReference type="Gene3D" id="1.10.3090.10">
    <property type="entry name" value="cca-adding enzyme, domain 2"/>
    <property type="match status" value="1"/>
</dbReference>
<dbReference type="InterPro" id="IPR043519">
    <property type="entry name" value="NT_sf"/>
</dbReference>
<gene>
    <name evidence="11" type="ORF">A2806_00950</name>
</gene>
<dbReference type="GO" id="GO:0008033">
    <property type="term" value="P:tRNA processing"/>
    <property type="evidence" value="ECO:0007669"/>
    <property type="project" value="UniProtKB-KW"/>
</dbReference>
<keyword evidence="8" id="KW-0694">RNA-binding</keyword>
<dbReference type="EMBL" id="MHSS01000004">
    <property type="protein sequence ID" value="OHA48738.1"/>
    <property type="molecule type" value="Genomic_DNA"/>
</dbReference>
<evidence type="ECO:0000313" key="12">
    <source>
        <dbReference type="Proteomes" id="UP000177629"/>
    </source>
</evidence>
<comment type="similarity">
    <text evidence="8">Belongs to the tRNA nucleotidyltransferase/poly(A) polymerase family.</text>
</comment>
<dbReference type="GO" id="GO:0046872">
    <property type="term" value="F:metal ion binding"/>
    <property type="evidence" value="ECO:0007669"/>
    <property type="project" value="UniProtKB-KW"/>
</dbReference>
<dbReference type="PANTHER" id="PTHR46173:SF1">
    <property type="entry name" value="CCA TRNA NUCLEOTIDYLTRANSFERASE 1, MITOCHONDRIAL"/>
    <property type="match status" value="1"/>
</dbReference>
<evidence type="ECO:0000256" key="5">
    <source>
        <dbReference type="ARBA" id="ARBA00022723"/>
    </source>
</evidence>
<dbReference type="InterPro" id="IPR006674">
    <property type="entry name" value="HD_domain"/>
</dbReference>
<dbReference type="GO" id="GO:0000166">
    <property type="term" value="F:nucleotide binding"/>
    <property type="evidence" value="ECO:0007669"/>
    <property type="project" value="UniProtKB-KW"/>
</dbReference>
<comment type="caution">
    <text evidence="11">The sequence shown here is derived from an EMBL/GenBank/DDBJ whole genome shotgun (WGS) entry which is preliminary data.</text>
</comment>
<dbReference type="CDD" id="cd05398">
    <property type="entry name" value="NT_ClassII-CCAase"/>
    <property type="match status" value="1"/>
</dbReference>
<dbReference type="Proteomes" id="UP000177629">
    <property type="component" value="Unassembled WGS sequence"/>
</dbReference>
<dbReference type="Gene3D" id="1.10.246.80">
    <property type="match status" value="1"/>
</dbReference>
<dbReference type="SMART" id="SM00471">
    <property type="entry name" value="HDc"/>
    <property type="match status" value="1"/>
</dbReference>
<dbReference type="InterPro" id="IPR002646">
    <property type="entry name" value="PolA_pol_head_dom"/>
</dbReference>
<accession>A0A1G2PK90</accession>
<dbReference type="Gene3D" id="3.30.460.10">
    <property type="entry name" value="Beta Polymerase, domain 2"/>
    <property type="match status" value="1"/>
</dbReference>
<dbReference type="InterPro" id="IPR006675">
    <property type="entry name" value="HDIG_dom"/>
</dbReference>
<evidence type="ECO:0000256" key="7">
    <source>
        <dbReference type="ARBA" id="ARBA00022842"/>
    </source>
</evidence>
<dbReference type="STRING" id="1802362.A2806_00950"/>
<dbReference type="PANTHER" id="PTHR46173">
    <property type="entry name" value="CCA TRNA NUCLEOTIDYLTRANSFERASE 1, MITOCHONDRIAL"/>
    <property type="match status" value="1"/>
</dbReference>
<keyword evidence="2 8" id="KW-0808">Transferase</keyword>
<keyword evidence="5" id="KW-0479">Metal-binding</keyword>
<evidence type="ECO:0000256" key="9">
    <source>
        <dbReference type="SAM" id="Coils"/>
    </source>
</evidence>
<dbReference type="GO" id="GO:0000049">
    <property type="term" value="F:tRNA binding"/>
    <property type="evidence" value="ECO:0007669"/>
    <property type="project" value="TreeGrafter"/>
</dbReference>
<feature type="domain" description="HD/PDEase" evidence="10">
    <location>
        <begin position="247"/>
        <end position="380"/>
    </location>
</feature>
<keyword evidence="7" id="KW-0460">Magnesium</keyword>
<keyword evidence="3" id="KW-0819">tRNA processing</keyword>
<dbReference type="Pfam" id="PF12627">
    <property type="entry name" value="PolyA_pol_RNAbd"/>
    <property type="match status" value="1"/>
</dbReference>
<comment type="cofactor">
    <cofactor evidence="1">
        <name>Mg(2+)</name>
        <dbReference type="ChEBI" id="CHEBI:18420"/>
    </cofactor>
</comment>
<dbReference type="InterPro" id="IPR050264">
    <property type="entry name" value="Bact_CCA-adding_enz_type3_sf"/>
</dbReference>
<evidence type="ECO:0000256" key="1">
    <source>
        <dbReference type="ARBA" id="ARBA00001946"/>
    </source>
</evidence>
<evidence type="ECO:0000256" key="2">
    <source>
        <dbReference type="ARBA" id="ARBA00022679"/>
    </source>
</evidence>
<organism evidence="11 12">
    <name type="scientific">Candidatus Terrybacteria bacterium RIFCSPHIGHO2_01_FULL_48_17</name>
    <dbReference type="NCBI Taxonomy" id="1802362"/>
    <lineage>
        <taxon>Bacteria</taxon>
        <taxon>Candidatus Terryibacteriota</taxon>
    </lineage>
</organism>
<keyword evidence="4" id="KW-0548">Nucleotidyltransferase</keyword>
<reference evidence="11 12" key="1">
    <citation type="journal article" date="2016" name="Nat. Commun.">
        <title>Thousands of microbial genomes shed light on interconnected biogeochemical processes in an aquifer system.</title>
        <authorList>
            <person name="Anantharaman K."/>
            <person name="Brown C.T."/>
            <person name="Hug L.A."/>
            <person name="Sharon I."/>
            <person name="Castelle C.J."/>
            <person name="Probst A.J."/>
            <person name="Thomas B.C."/>
            <person name="Singh A."/>
            <person name="Wilkins M.J."/>
            <person name="Karaoz U."/>
            <person name="Brodie E.L."/>
            <person name="Williams K.H."/>
            <person name="Hubbard S.S."/>
            <person name="Banfield J.F."/>
        </authorList>
    </citation>
    <scope>NUCLEOTIDE SEQUENCE [LARGE SCALE GENOMIC DNA]</scope>
</reference>
<evidence type="ECO:0000256" key="3">
    <source>
        <dbReference type="ARBA" id="ARBA00022694"/>
    </source>
</evidence>
<dbReference type="SUPFAM" id="SSF81891">
    <property type="entry name" value="Poly A polymerase C-terminal region-like"/>
    <property type="match status" value="1"/>
</dbReference>
<dbReference type="InterPro" id="IPR032828">
    <property type="entry name" value="PolyA_RNA-bd"/>
</dbReference>
<evidence type="ECO:0000256" key="6">
    <source>
        <dbReference type="ARBA" id="ARBA00022741"/>
    </source>
</evidence>
<evidence type="ECO:0000259" key="10">
    <source>
        <dbReference type="SMART" id="SM00471"/>
    </source>
</evidence>
<evidence type="ECO:0000313" key="11">
    <source>
        <dbReference type="EMBL" id="OHA48738.1"/>
    </source>
</evidence>
<sequence length="486" mass="55233">MKEENIKFPEEAHQILGKLGDAGFEAFVVGGCLRDAMLGRPPKDWDVTTSASPEEIQKLFPDSFYENQFGTVGVKTGSKDPGVAVIEVTTFRSDLGYSDKRHPDRIEFAKNIEEDLARRDFTINAMAHDGTRLVDPFAGAKDLEDKVIRAVGEPNKRFSEDALRLMRAVRFATDLGFDIEERTQAAVREHAGLLEMIAKERIADELKKIIMTDHADRGIELLRKQELLRYILPELGEGFGVGQNRHHIYTVWEHNVLALKYAAEQKYSFHARLASLLHDVGKPRTKQGDGPDSTFYGHEAVGGNMAAQMLTRLRFSKDDIEKVALLVRNHMFQSDPDKVTPAGVRRLVARAGQENITELLQVREADRIGSGVPKARPYRLRYFMFLVEKVQTEPTSRKQMAINGDEVMEILDIKPGPRVGAIIDALFEEVLDDPSRNTKEYLINKMQELNKFSDEELSELRRKAQEKYRAVLEEEEAEIKAKYYVR</sequence>
<dbReference type="SUPFAM" id="SSF81301">
    <property type="entry name" value="Nucleotidyltransferase"/>
    <property type="match status" value="1"/>
</dbReference>
<dbReference type="Pfam" id="PF01743">
    <property type="entry name" value="PolyA_pol"/>
    <property type="match status" value="1"/>
</dbReference>
<feature type="coiled-coil region" evidence="9">
    <location>
        <begin position="443"/>
        <end position="477"/>
    </location>
</feature>